<dbReference type="Gene3D" id="2.60.120.260">
    <property type="entry name" value="Galactose-binding domain-like"/>
    <property type="match status" value="2"/>
</dbReference>
<dbReference type="Pfam" id="PF17132">
    <property type="entry name" value="Glyco_hydro_106"/>
    <property type="match status" value="2"/>
</dbReference>
<evidence type="ECO:0000256" key="1">
    <source>
        <dbReference type="ARBA" id="ARBA00022729"/>
    </source>
</evidence>
<keyword evidence="6" id="KW-1185">Reference proteome</keyword>
<gene>
    <name evidence="5" type="ORF">HKD42_08095</name>
</gene>
<keyword evidence="2 5" id="KW-0378">Hydrolase</keyword>
<dbReference type="RefSeq" id="WP_170012317.1">
    <property type="nucleotide sequence ID" value="NZ_JABCRE010000003.1"/>
</dbReference>
<dbReference type="SUPFAM" id="SSF49785">
    <property type="entry name" value="Galactose-binding domain-like"/>
    <property type="match status" value="2"/>
</dbReference>
<dbReference type="Pfam" id="PF22666">
    <property type="entry name" value="Glyco_hydro_2_N2"/>
    <property type="match status" value="1"/>
</dbReference>
<dbReference type="PANTHER" id="PTHR43817">
    <property type="entry name" value="GLYCOSYL HYDROLASE"/>
    <property type="match status" value="1"/>
</dbReference>
<feature type="signal peptide" evidence="3">
    <location>
        <begin position="1"/>
        <end position="34"/>
    </location>
</feature>
<feature type="domain" description="Beta-mannosidase-like galactose-binding" evidence="4">
    <location>
        <begin position="912"/>
        <end position="983"/>
    </location>
</feature>
<keyword evidence="1 3" id="KW-0732">Signal</keyword>
<dbReference type="EMBL" id="JABCRE010000003">
    <property type="protein sequence ID" value="NMW32019.1"/>
    <property type="molecule type" value="Genomic_DNA"/>
</dbReference>
<dbReference type="Proteomes" id="UP000561181">
    <property type="component" value="Unassembled WGS sequence"/>
</dbReference>
<name>A0A848QMC7_9SPHN</name>
<dbReference type="InterPro" id="IPR054593">
    <property type="entry name" value="Beta-mannosidase-like_N2"/>
</dbReference>
<reference evidence="5 6" key="1">
    <citation type="submission" date="2020-04" db="EMBL/GenBank/DDBJ databases">
        <authorList>
            <person name="Liu A."/>
        </authorList>
    </citation>
    <scope>NUCLEOTIDE SEQUENCE [LARGE SCALE GENOMIC DNA]</scope>
    <source>
        <strain evidence="5 6">RZ02</strain>
    </source>
</reference>
<evidence type="ECO:0000256" key="2">
    <source>
        <dbReference type="ARBA" id="ARBA00022801"/>
    </source>
</evidence>
<dbReference type="GO" id="GO:0004553">
    <property type="term" value="F:hydrolase activity, hydrolyzing O-glycosyl compounds"/>
    <property type="evidence" value="ECO:0007669"/>
    <property type="project" value="UniProtKB-ARBA"/>
</dbReference>
<dbReference type="NCBIfam" id="NF045579">
    <property type="entry name" value="rhamnoside_JR"/>
    <property type="match status" value="1"/>
</dbReference>
<accession>A0A848QMC7</accession>
<organism evidence="5 6">
    <name type="scientific">Pontixanthobacter rizhaonensis</name>
    <dbReference type="NCBI Taxonomy" id="2730337"/>
    <lineage>
        <taxon>Bacteria</taxon>
        <taxon>Pseudomonadati</taxon>
        <taxon>Pseudomonadota</taxon>
        <taxon>Alphaproteobacteria</taxon>
        <taxon>Sphingomonadales</taxon>
        <taxon>Erythrobacteraceae</taxon>
        <taxon>Pontixanthobacter</taxon>
    </lineage>
</organism>
<evidence type="ECO:0000313" key="6">
    <source>
        <dbReference type="Proteomes" id="UP000561181"/>
    </source>
</evidence>
<evidence type="ECO:0000259" key="4">
    <source>
        <dbReference type="Pfam" id="PF22666"/>
    </source>
</evidence>
<evidence type="ECO:0000256" key="3">
    <source>
        <dbReference type="SAM" id="SignalP"/>
    </source>
</evidence>
<sequence>MIEVAEAVFGFRRACIAATGAALLVGTSASPAWAQADLDRLQAEFVEPPADARPWTWFHVMSGNMTREGITKDLEAMERVGIGGIVLFHVTQGISYGPVKFNSPEHLELIEHVAAECERLGLKFSFHNADGWSSTGGPWVTPEQSMKRLVWSETVVEGGAVSLGLRKPGTVEDFYRDIAVIAYPSLAGEIADQANPAAVTSSDRHFDLDRVTDGEIFTQSMFTAAGDEPGWVQFSYDRAVPIRGLSVRNIGERDVKIVLQTSDDGVNFQKVREFKKTRLLRAEWEIDESFAPIDARHFRVTFDHKALIGEIALSQLASVANGSGHSGMGYVPGNKLPVQVAPPVADVLSRDAIRDLTRFVDEDGRLQTTLPSGQWTVMRFGYTSTGARNVNPSPEGNGLEVDKFDASAFGVHYDAFIAPVIKRAKAVAPRATTGVMIDSYEVGGQNWTAGYDSQFQQAYGIDLKGWLPIYAGRFISSSAATTGMFAKIRSFNARLINDNYYGEFARLMTEEGLESLIQPYGLGPFDELNVASAASIPAGEFWVRRDDLSNLNGAVSAARIYGKPVVAAEAFTAVWDDNWFFDPAFGKKWGDRAWIAGVNQFFFHRFAHQANTHVMPGMTMNRWGSHFDRTQPWWDKGGAAWFTYMARGQHMLRQGRAVSDVAMAVGSNSPVTCPQKSEASKHLPAGVDFDCIDTPTLLDRSSFVDGALVLPNGATYSMIWWPDDRVPSAAEIARLEAASRAGVPVVFGHRGDTPTQVFNAAGLKPRVSSPSGLPSFTHRKSGSADIFFVFNDSEHGKAFDLCFRVSGKQGEEWHPVTGGSQKLAGSVDGNGCTNIELGLAAHESRFLVFDETFSFEPGDGANATDVQTLANLDRGWSISFDPAYGDVKNLTGTGLFDWSKSDDPEIHHFSGKATYRNSFEVTADSLERSPLISVSLGHVETVASVRVNGQELGTVWTAPYAIDISSAISKGRNTIEIEVANLWVNRLIGDAALPDTSGYVPEDNIGYRPEENLPKRDMVGWYSSNQPPPPGPRRTFATHYFQKPDDPLTPSGLIGPVTVTIQDK</sequence>
<dbReference type="PANTHER" id="PTHR43817:SF1">
    <property type="entry name" value="HYDROLASE, FAMILY 43, PUTATIVE (AFU_ORTHOLOGUE AFUA_3G01660)-RELATED"/>
    <property type="match status" value="1"/>
</dbReference>
<feature type="chain" id="PRO_5032541013" evidence="3">
    <location>
        <begin position="35"/>
        <end position="1064"/>
    </location>
</feature>
<proteinExistence type="predicted"/>
<comment type="caution">
    <text evidence="5">The sequence shown here is derived from an EMBL/GenBank/DDBJ whole genome shotgun (WGS) entry which is preliminary data.</text>
</comment>
<dbReference type="AlphaFoldDB" id="A0A848QMC7"/>
<evidence type="ECO:0000313" key="5">
    <source>
        <dbReference type="EMBL" id="NMW32019.1"/>
    </source>
</evidence>
<dbReference type="InterPro" id="IPR008979">
    <property type="entry name" value="Galactose-bd-like_sf"/>
</dbReference>
<protein>
    <submittedName>
        <fullName evidence="5">Glycoside hydrolase</fullName>
    </submittedName>
</protein>